<dbReference type="InterPro" id="IPR002104">
    <property type="entry name" value="Integrase_catalytic"/>
</dbReference>
<gene>
    <name evidence="6" type="ORF">SAMN04488060_2141</name>
</gene>
<feature type="domain" description="Tyr recombinase" evidence="5">
    <location>
        <begin position="204"/>
        <end position="395"/>
    </location>
</feature>
<keyword evidence="2" id="KW-0229">DNA integration</keyword>
<evidence type="ECO:0000259" key="5">
    <source>
        <dbReference type="PROSITE" id="PS51898"/>
    </source>
</evidence>
<dbReference type="GO" id="GO:0015074">
    <property type="term" value="P:DNA integration"/>
    <property type="evidence" value="ECO:0007669"/>
    <property type="project" value="UniProtKB-KW"/>
</dbReference>
<evidence type="ECO:0000313" key="6">
    <source>
        <dbReference type="EMBL" id="SFP26071.1"/>
    </source>
</evidence>
<evidence type="ECO:0000256" key="4">
    <source>
        <dbReference type="ARBA" id="ARBA00023172"/>
    </source>
</evidence>
<reference evidence="7" key="1">
    <citation type="submission" date="2016-10" db="EMBL/GenBank/DDBJ databases">
        <authorList>
            <person name="Varghese N."/>
            <person name="Submissions S."/>
        </authorList>
    </citation>
    <scope>NUCLEOTIDE SEQUENCE [LARGE SCALE GENOMIC DNA]</scope>
    <source>
        <strain evidence="7">CGMCC 1.7715</strain>
    </source>
</reference>
<dbReference type="CDD" id="cd00801">
    <property type="entry name" value="INT_P4_C"/>
    <property type="match status" value="1"/>
</dbReference>
<dbReference type="SUPFAM" id="SSF56349">
    <property type="entry name" value="DNA breaking-rejoining enzymes"/>
    <property type="match status" value="1"/>
</dbReference>
<accession>A0A1I5NXW8</accession>
<dbReference type="PANTHER" id="PTHR30629">
    <property type="entry name" value="PROPHAGE INTEGRASE"/>
    <property type="match status" value="1"/>
</dbReference>
<evidence type="ECO:0000256" key="3">
    <source>
        <dbReference type="ARBA" id="ARBA00023125"/>
    </source>
</evidence>
<dbReference type="Gene3D" id="1.10.443.10">
    <property type="entry name" value="Intergrase catalytic core"/>
    <property type="match status" value="1"/>
</dbReference>
<dbReference type="InterPro" id="IPR025166">
    <property type="entry name" value="Integrase_DNA_bind_dom"/>
</dbReference>
<dbReference type="Gene3D" id="3.30.160.390">
    <property type="entry name" value="Integrase, DNA-binding domain"/>
    <property type="match status" value="1"/>
</dbReference>
<dbReference type="GO" id="GO:0003677">
    <property type="term" value="F:DNA binding"/>
    <property type="evidence" value="ECO:0007669"/>
    <property type="project" value="UniProtKB-KW"/>
</dbReference>
<dbReference type="EMBL" id="FOWZ01000003">
    <property type="protein sequence ID" value="SFP26071.1"/>
    <property type="molecule type" value="Genomic_DNA"/>
</dbReference>
<dbReference type="PANTHER" id="PTHR30629:SF2">
    <property type="entry name" value="PROPHAGE INTEGRASE INTS-RELATED"/>
    <property type="match status" value="1"/>
</dbReference>
<sequence length="420" mass="47981">MGKLTQARVDKAEQRAKQYFIWDRDLKGFGLRISPGGAKSYVIQYRMGGRGFPAKRYTIGKHDSPWTTVAARGEAKRLLAEIELGNDPKDAEEERRADQLHSRFEQFANQFLELYGEREWAPNNYKNQKGYLSNWIVPIMGKKPLGTIKRKDVVAVLDKVPANKPSLPRNLFVLMRLMFNWAVDRGALEKSPIAGMKPPRQPSERHHILAHDELILLAAYAERMGPVWGNLIHMLLLTGQRRNEVARADWSEFNKALRLWTIPPARTKNGREQIVPLNAGAMACLNELAGRHREGDGDAWPKRGYVFFHHDGKPVSGFSRMKRRLDKGLASASTIEMQPWRFHDLRRTVATNMQQLGVRFEVTEALLNHVSVTHAGVASVYHRHDWLDEKRSALEAWSARLAQLTEDWDGFLPDAKEPKS</sequence>
<keyword evidence="4" id="KW-0233">DNA recombination</keyword>
<dbReference type="InterPro" id="IPR053876">
    <property type="entry name" value="Phage_int_M"/>
</dbReference>
<dbReference type="PROSITE" id="PS51898">
    <property type="entry name" value="TYR_RECOMBINASE"/>
    <property type="match status" value="1"/>
</dbReference>
<proteinExistence type="inferred from homology"/>
<evidence type="ECO:0000256" key="1">
    <source>
        <dbReference type="ARBA" id="ARBA00008857"/>
    </source>
</evidence>
<keyword evidence="7" id="KW-1185">Reference proteome</keyword>
<dbReference type="Pfam" id="PF00589">
    <property type="entry name" value="Phage_integrase"/>
    <property type="match status" value="1"/>
</dbReference>
<comment type="similarity">
    <text evidence="1">Belongs to the 'phage' integrase family.</text>
</comment>
<dbReference type="InterPro" id="IPR038488">
    <property type="entry name" value="Integrase_DNA-bd_sf"/>
</dbReference>
<dbReference type="InterPro" id="IPR050808">
    <property type="entry name" value="Phage_Integrase"/>
</dbReference>
<dbReference type="Gene3D" id="1.10.150.130">
    <property type="match status" value="1"/>
</dbReference>
<dbReference type="STRING" id="604088.SAMN04488060_2141"/>
<dbReference type="InterPro" id="IPR011010">
    <property type="entry name" value="DNA_brk_join_enz"/>
</dbReference>
<dbReference type="GO" id="GO:0006310">
    <property type="term" value="P:DNA recombination"/>
    <property type="evidence" value="ECO:0007669"/>
    <property type="project" value="UniProtKB-KW"/>
</dbReference>
<name>A0A1I5NXW8_9SPHN</name>
<dbReference type="Pfam" id="PF13356">
    <property type="entry name" value="Arm-DNA-bind_3"/>
    <property type="match status" value="1"/>
</dbReference>
<dbReference type="InterPro" id="IPR010998">
    <property type="entry name" value="Integrase_recombinase_N"/>
</dbReference>
<organism evidence="6 7">
    <name type="scientific">Qipengyuania nanhaisediminis</name>
    <dbReference type="NCBI Taxonomy" id="604088"/>
    <lineage>
        <taxon>Bacteria</taxon>
        <taxon>Pseudomonadati</taxon>
        <taxon>Pseudomonadota</taxon>
        <taxon>Alphaproteobacteria</taxon>
        <taxon>Sphingomonadales</taxon>
        <taxon>Erythrobacteraceae</taxon>
        <taxon>Qipengyuania</taxon>
    </lineage>
</organism>
<protein>
    <submittedName>
        <fullName evidence="6">Site-specific recombinase XerD</fullName>
    </submittedName>
</protein>
<keyword evidence="3" id="KW-0238">DNA-binding</keyword>
<dbReference type="Pfam" id="PF22022">
    <property type="entry name" value="Phage_int_M"/>
    <property type="match status" value="1"/>
</dbReference>
<dbReference type="AlphaFoldDB" id="A0A1I5NXW8"/>
<dbReference type="Proteomes" id="UP000199331">
    <property type="component" value="Unassembled WGS sequence"/>
</dbReference>
<evidence type="ECO:0000313" key="7">
    <source>
        <dbReference type="Proteomes" id="UP000199331"/>
    </source>
</evidence>
<dbReference type="InterPro" id="IPR013762">
    <property type="entry name" value="Integrase-like_cat_sf"/>
</dbReference>
<evidence type="ECO:0000256" key="2">
    <source>
        <dbReference type="ARBA" id="ARBA00022908"/>
    </source>
</evidence>